<gene>
    <name evidence="2" type="ORF">S01H1_51044</name>
</gene>
<evidence type="ECO:0000313" key="2">
    <source>
        <dbReference type="EMBL" id="GAG20032.1"/>
    </source>
</evidence>
<dbReference type="Pfam" id="PF01230">
    <property type="entry name" value="HIT"/>
    <property type="match status" value="1"/>
</dbReference>
<comment type="caution">
    <text evidence="2">The sequence shown here is derived from an EMBL/GenBank/DDBJ whole genome shotgun (WGS) entry which is preliminary data.</text>
</comment>
<dbReference type="AlphaFoldDB" id="X0W9Z3"/>
<feature type="domain" description="HIT" evidence="1">
    <location>
        <begin position="1"/>
        <end position="58"/>
    </location>
</feature>
<dbReference type="InterPro" id="IPR011146">
    <property type="entry name" value="HIT-like"/>
</dbReference>
<sequence>EQEDSFYVAKMILIAQELSKKLSGSQSFRLIMNNGVDSGQSVFHLHCHFLSGKKMTDF</sequence>
<dbReference type="SUPFAM" id="SSF54197">
    <property type="entry name" value="HIT-like"/>
    <property type="match status" value="1"/>
</dbReference>
<accession>X0W9Z3</accession>
<dbReference type="PROSITE" id="PS51084">
    <property type="entry name" value="HIT_2"/>
    <property type="match status" value="1"/>
</dbReference>
<dbReference type="Gene3D" id="3.30.428.10">
    <property type="entry name" value="HIT-like"/>
    <property type="match status" value="1"/>
</dbReference>
<proteinExistence type="predicted"/>
<reference evidence="2" key="1">
    <citation type="journal article" date="2014" name="Front. Microbiol.">
        <title>High frequency of phylogenetically diverse reductive dehalogenase-homologous genes in deep subseafloor sedimentary metagenomes.</title>
        <authorList>
            <person name="Kawai M."/>
            <person name="Futagami T."/>
            <person name="Toyoda A."/>
            <person name="Takaki Y."/>
            <person name="Nishi S."/>
            <person name="Hori S."/>
            <person name="Arai W."/>
            <person name="Tsubouchi T."/>
            <person name="Morono Y."/>
            <person name="Uchiyama I."/>
            <person name="Ito T."/>
            <person name="Fujiyama A."/>
            <person name="Inagaki F."/>
            <person name="Takami H."/>
        </authorList>
    </citation>
    <scope>NUCLEOTIDE SEQUENCE</scope>
    <source>
        <strain evidence="2">Expedition CK06-06</strain>
    </source>
</reference>
<dbReference type="EMBL" id="BARS01032924">
    <property type="protein sequence ID" value="GAG20032.1"/>
    <property type="molecule type" value="Genomic_DNA"/>
</dbReference>
<dbReference type="GO" id="GO:0003824">
    <property type="term" value="F:catalytic activity"/>
    <property type="evidence" value="ECO:0007669"/>
    <property type="project" value="InterPro"/>
</dbReference>
<evidence type="ECO:0000259" key="1">
    <source>
        <dbReference type="PROSITE" id="PS51084"/>
    </source>
</evidence>
<feature type="non-terminal residue" evidence="2">
    <location>
        <position position="1"/>
    </location>
</feature>
<name>X0W9Z3_9ZZZZ</name>
<dbReference type="InterPro" id="IPR036265">
    <property type="entry name" value="HIT-like_sf"/>
</dbReference>
<organism evidence="2">
    <name type="scientific">marine sediment metagenome</name>
    <dbReference type="NCBI Taxonomy" id="412755"/>
    <lineage>
        <taxon>unclassified sequences</taxon>
        <taxon>metagenomes</taxon>
        <taxon>ecological metagenomes</taxon>
    </lineage>
</organism>
<protein>
    <recommendedName>
        <fullName evidence="1">HIT domain-containing protein</fullName>
    </recommendedName>
</protein>